<dbReference type="InParanoid" id="W2SDQ2"/>
<dbReference type="GeneID" id="19968350"/>
<gene>
    <name evidence="3" type="ORF">HMPREF1541_01011</name>
</gene>
<dbReference type="eggNOG" id="ENOG502S3TP">
    <property type="taxonomic scope" value="Eukaryota"/>
</dbReference>
<dbReference type="STRING" id="1220924.W2SDQ2"/>
<dbReference type="PANTHER" id="PTHR37852:SF1">
    <property type="entry name" value="HIG1 DOMAIN-CONTAINING PROTEIN"/>
    <property type="match status" value="1"/>
</dbReference>
<accession>W2SDQ2</accession>
<protein>
    <submittedName>
        <fullName evidence="3">Uncharacterized protein</fullName>
    </submittedName>
</protein>
<proteinExistence type="predicted"/>
<keyword evidence="2" id="KW-0812">Transmembrane</keyword>
<evidence type="ECO:0000256" key="2">
    <source>
        <dbReference type="SAM" id="Phobius"/>
    </source>
</evidence>
<dbReference type="EMBL" id="KB822711">
    <property type="protein sequence ID" value="ETN46822.1"/>
    <property type="molecule type" value="Genomic_DNA"/>
</dbReference>
<feature type="transmembrane region" description="Helical" evidence="2">
    <location>
        <begin position="66"/>
        <end position="87"/>
    </location>
</feature>
<name>W2SDQ2_CYPE1</name>
<keyword evidence="2" id="KW-0472">Membrane</keyword>
<dbReference type="Proteomes" id="UP000030752">
    <property type="component" value="Unassembled WGS sequence"/>
</dbReference>
<sequence length="244" mass="26664">MWPFSSSTPPAVEDGRASAKTSLPLLADEATSSTTAAPIESPESLAKGDDFHFTDHPNERLSMPPIIRWPVMAATTAGYGFSLGFSLGRRKAADRYRAMNAHRVPSTQAGWYLYHRSKSYHAAVGGVKEGVKFGGIVSIWASMFMLAEEGLDQARGRLFARRDDEIALGQRDALDTVLAALMTAGLYTRWHRLDVFATSKTAKMAFKYGLLYGLVQDAISTVRGERPAYLVWASRKIRGAATGT</sequence>
<dbReference type="VEuPathDB" id="FungiDB:HMPREF1541_01011"/>
<reference evidence="3 4" key="1">
    <citation type="submission" date="2013-03" db="EMBL/GenBank/DDBJ databases">
        <title>The Genome Sequence of Phialophora europaea CBS 101466.</title>
        <authorList>
            <consortium name="The Broad Institute Genomics Platform"/>
            <person name="Cuomo C."/>
            <person name="de Hoog S."/>
            <person name="Gorbushina A."/>
            <person name="Walker B."/>
            <person name="Young S.K."/>
            <person name="Zeng Q."/>
            <person name="Gargeya S."/>
            <person name="Fitzgerald M."/>
            <person name="Haas B."/>
            <person name="Abouelleil A."/>
            <person name="Allen A.W."/>
            <person name="Alvarado L."/>
            <person name="Arachchi H.M."/>
            <person name="Berlin A.M."/>
            <person name="Chapman S.B."/>
            <person name="Gainer-Dewar J."/>
            <person name="Goldberg J."/>
            <person name="Griggs A."/>
            <person name="Gujja S."/>
            <person name="Hansen M."/>
            <person name="Howarth C."/>
            <person name="Imamovic A."/>
            <person name="Ireland A."/>
            <person name="Larimer J."/>
            <person name="McCowan C."/>
            <person name="Murphy C."/>
            <person name="Pearson M."/>
            <person name="Poon T.W."/>
            <person name="Priest M."/>
            <person name="Roberts A."/>
            <person name="Saif S."/>
            <person name="Shea T."/>
            <person name="Sisk P."/>
            <person name="Sykes S."/>
            <person name="Wortman J."/>
            <person name="Nusbaum C."/>
            <person name="Birren B."/>
        </authorList>
    </citation>
    <scope>NUCLEOTIDE SEQUENCE [LARGE SCALE GENOMIC DNA]</scope>
    <source>
        <strain evidence="3 4">CBS 101466</strain>
    </source>
</reference>
<dbReference type="OrthoDB" id="5584028at2759"/>
<dbReference type="HOGENOM" id="CLU_085417_0_0_1"/>
<dbReference type="RefSeq" id="XP_008711534.1">
    <property type="nucleotide sequence ID" value="XM_008713312.1"/>
</dbReference>
<dbReference type="AlphaFoldDB" id="W2SDQ2"/>
<evidence type="ECO:0000256" key="1">
    <source>
        <dbReference type="SAM" id="MobiDB-lite"/>
    </source>
</evidence>
<feature type="region of interest" description="Disordered" evidence="1">
    <location>
        <begin position="29"/>
        <end position="53"/>
    </location>
</feature>
<keyword evidence="2" id="KW-1133">Transmembrane helix</keyword>
<keyword evidence="4" id="KW-1185">Reference proteome</keyword>
<evidence type="ECO:0000313" key="4">
    <source>
        <dbReference type="Proteomes" id="UP000030752"/>
    </source>
</evidence>
<evidence type="ECO:0000313" key="3">
    <source>
        <dbReference type="EMBL" id="ETN46822.1"/>
    </source>
</evidence>
<dbReference type="PANTHER" id="PTHR37852">
    <property type="entry name" value="YALI0B21208P"/>
    <property type="match status" value="1"/>
</dbReference>
<organism evidence="3 4">
    <name type="scientific">Cyphellophora europaea (strain CBS 101466)</name>
    <name type="common">Phialophora europaea</name>
    <dbReference type="NCBI Taxonomy" id="1220924"/>
    <lineage>
        <taxon>Eukaryota</taxon>
        <taxon>Fungi</taxon>
        <taxon>Dikarya</taxon>
        <taxon>Ascomycota</taxon>
        <taxon>Pezizomycotina</taxon>
        <taxon>Eurotiomycetes</taxon>
        <taxon>Chaetothyriomycetidae</taxon>
        <taxon>Chaetothyriales</taxon>
        <taxon>Cyphellophoraceae</taxon>
        <taxon>Cyphellophora</taxon>
    </lineage>
</organism>